<dbReference type="InterPro" id="IPR010131">
    <property type="entry name" value="MdtP/NodT-like"/>
</dbReference>
<dbReference type="Gene3D" id="2.20.200.10">
    <property type="entry name" value="Outer membrane efflux proteins (OEP)"/>
    <property type="match status" value="1"/>
</dbReference>
<dbReference type="Pfam" id="PF02321">
    <property type="entry name" value="OEP"/>
    <property type="match status" value="2"/>
</dbReference>
<evidence type="ECO:0000256" key="8">
    <source>
        <dbReference type="SAM" id="Coils"/>
    </source>
</evidence>
<reference evidence="9 10" key="1">
    <citation type="submission" date="2017-01" db="EMBL/GenBank/DDBJ databases">
        <title>Draft genome sequence of Pseudomonas pachastrellae type strain CCUG 46540T from a deep sea.</title>
        <authorList>
            <person name="Gomila M."/>
            <person name="Mulet M."/>
            <person name="Lalucat J."/>
            <person name="Garcia-Valdes E."/>
        </authorList>
    </citation>
    <scope>NUCLEOTIDE SEQUENCE [LARGE SCALE GENOMIC DNA]</scope>
    <source>
        <strain evidence="9 10">CCUG 46540</strain>
    </source>
</reference>
<dbReference type="OrthoDB" id="9770517at2"/>
<feature type="coiled-coil region" evidence="8">
    <location>
        <begin position="215"/>
        <end position="242"/>
    </location>
</feature>
<keyword evidence="7" id="KW-0472">Membrane</keyword>
<dbReference type="PANTHER" id="PTHR30203:SF33">
    <property type="entry name" value="BLR4455 PROTEIN"/>
    <property type="match status" value="1"/>
</dbReference>
<dbReference type="EMBL" id="MUBC01000053">
    <property type="protein sequence ID" value="ONM42677.1"/>
    <property type="molecule type" value="Genomic_DNA"/>
</dbReference>
<keyword evidence="4 7" id="KW-0564">Palmitate</keyword>
<keyword evidence="2 7" id="KW-1134">Transmembrane beta strand</keyword>
<name>A0A1S8DE34_9GAMM</name>
<gene>
    <name evidence="9" type="ORF">BXT89_16715</name>
</gene>
<sequence>MKPSLLTSAVLLAAALGGGCTMGPDYRQPPIAQPLVLKYDQGWQPMPSQAWAQSGAWWEAFADAELSALVVEANANNLTLAQAAARYRAALAQRRLSSADYLPTLSAALDASRSGGSDSANTDSSRAQLGISWELDVWGRVRRQVESDTAALDASAADLAAARLSIQLAVVNSFINLRALDVQQRILQQTLESSARSTQLTRNQYDAGIVSRADVIQAETQLQSLRSDLYDLQNERAVEENTLAALLGRAPSAFEQDIVDALPAVPPIPSQLPSELIARRPDVVAAERGVAAANADIGVAITAWLPTISLGASAGVSGESVSDLWNAPVRFWSVGPSLAQTLFDGGARDAARDAAYARYDEQVAAYRQTVLEGLTEVENALATTAILREKAVQQDKLVSLAEENERVITNRYQSGLVSYLEVAIAQNTTLNAKRGQVSVTSAQLAAAAQLAASIGGGWAVGDDVGDAASRPQE</sequence>
<keyword evidence="5" id="KW-0998">Cell outer membrane</keyword>
<evidence type="ECO:0000256" key="6">
    <source>
        <dbReference type="ARBA" id="ARBA00023288"/>
    </source>
</evidence>
<comment type="similarity">
    <text evidence="1 7">Belongs to the outer membrane factor (OMF) (TC 1.B.17) family.</text>
</comment>
<evidence type="ECO:0000256" key="7">
    <source>
        <dbReference type="RuleBase" id="RU362097"/>
    </source>
</evidence>
<keyword evidence="8" id="KW-0175">Coiled coil</keyword>
<comment type="caution">
    <text evidence="9">The sequence shown here is derived from an EMBL/GenBank/DDBJ whole genome shotgun (WGS) entry which is preliminary data.</text>
</comment>
<keyword evidence="6 7" id="KW-0449">Lipoprotein</keyword>
<dbReference type="Gene3D" id="1.20.1600.10">
    <property type="entry name" value="Outer membrane efflux proteins (OEP)"/>
    <property type="match status" value="1"/>
</dbReference>
<dbReference type="PANTHER" id="PTHR30203">
    <property type="entry name" value="OUTER MEMBRANE CATION EFFLUX PROTEIN"/>
    <property type="match status" value="1"/>
</dbReference>
<dbReference type="Proteomes" id="UP000242847">
    <property type="component" value="Unassembled WGS sequence"/>
</dbReference>
<dbReference type="STRING" id="254161.SAMN05216256_105165"/>
<accession>A0A1S8DE34</accession>
<organism evidence="9 10">
    <name type="scientific">Halopseudomonas pachastrellae</name>
    <dbReference type="NCBI Taxonomy" id="254161"/>
    <lineage>
        <taxon>Bacteria</taxon>
        <taxon>Pseudomonadati</taxon>
        <taxon>Pseudomonadota</taxon>
        <taxon>Gammaproteobacteria</taxon>
        <taxon>Pseudomonadales</taxon>
        <taxon>Pseudomonadaceae</taxon>
        <taxon>Halopseudomonas</taxon>
    </lineage>
</organism>
<dbReference type="SUPFAM" id="SSF56954">
    <property type="entry name" value="Outer membrane efflux proteins (OEP)"/>
    <property type="match status" value="1"/>
</dbReference>
<dbReference type="PROSITE" id="PS51257">
    <property type="entry name" value="PROKAR_LIPOPROTEIN"/>
    <property type="match status" value="1"/>
</dbReference>
<protein>
    <submittedName>
        <fullName evidence="9">RND transporter</fullName>
    </submittedName>
</protein>
<evidence type="ECO:0000256" key="1">
    <source>
        <dbReference type="ARBA" id="ARBA00007613"/>
    </source>
</evidence>
<evidence type="ECO:0000256" key="4">
    <source>
        <dbReference type="ARBA" id="ARBA00023139"/>
    </source>
</evidence>
<proteinExistence type="inferred from homology"/>
<keyword evidence="10" id="KW-1185">Reference proteome</keyword>
<dbReference type="NCBIfam" id="TIGR01845">
    <property type="entry name" value="outer_NodT"/>
    <property type="match status" value="1"/>
</dbReference>
<dbReference type="RefSeq" id="WP_083728910.1">
    <property type="nucleotide sequence ID" value="NZ_FOUD01000005.1"/>
</dbReference>
<comment type="subcellular location">
    <subcellularLocation>
        <location evidence="7">Cell outer membrane</location>
        <topology evidence="7">Lipid-anchor</topology>
    </subcellularLocation>
</comment>
<evidence type="ECO:0000256" key="2">
    <source>
        <dbReference type="ARBA" id="ARBA00022452"/>
    </source>
</evidence>
<evidence type="ECO:0000313" key="10">
    <source>
        <dbReference type="Proteomes" id="UP000242847"/>
    </source>
</evidence>
<evidence type="ECO:0000256" key="3">
    <source>
        <dbReference type="ARBA" id="ARBA00022692"/>
    </source>
</evidence>
<keyword evidence="3 7" id="KW-0812">Transmembrane</keyword>
<dbReference type="InterPro" id="IPR003423">
    <property type="entry name" value="OMP_efflux"/>
</dbReference>
<dbReference type="AlphaFoldDB" id="A0A1S8DE34"/>
<evidence type="ECO:0000256" key="5">
    <source>
        <dbReference type="ARBA" id="ARBA00023237"/>
    </source>
</evidence>
<dbReference type="GO" id="GO:0015562">
    <property type="term" value="F:efflux transmembrane transporter activity"/>
    <property type="evidence" value="ECO:0007669"/>
    <property type="project" value="InterPro"/>
</dbReference>
<dbReference type="GO" id="GO:0009279">
    <property type="term" value="C:cell outer membrane"/>
    <property type="evidence" value="ECO:0007669"/>
    <property type="project" value="UniProtKB-SubCell"/>
</dbReference>
<evidence type="ECO:0000313" key="9">
    <source>
        <dbReference type="EMBL" id="ONM42677.1"/>
    </source>
</evidence>